<dbReference type="InterPro" id="IPR012338">
    <property type="entry name" value="Beta-lactam/transpept-like"/>
</dbReference>
<comment type="caution">
    <text evidence="3">The sequence shown here is derived from an EMBL/GenBank/DDBJ whole genome shotgun (WGS) entry which is preliminary data.</text>
</comment>
<dbReference type="PANTHER" id="PTHR43283:SF14">
    <property type="entry name" value="BLL8153 PROTEIN"/>
    <property type="match status" value="1"/>
</dbReference>
<sequence>MNHRLAPLSAVLVAALTLAAPACAQQQRPTPETEPAGVLFWSPQDRERAFRSMDKVMPHARVSRGDGPVRALLAGEPIAVDPSAYMEDQRVAGVLVIQDGRIRLERYGLGIGETDRWVSFSMTKSLTSTLVGAAIADGSIDGLNDPVVRYLPGLAGGGYDGVTLRQLLTMTSGVRWNEDYTDPDSDVARFLSAPVRDGQNPVVSFMSRLPREAEPGTRWNYSTGETNLVGTLIAAAENKPLAQLLSERIWSRAGMEADAFWALDQGGREIGGCCVSAVLRDWGRVGLMALEDGVVGGERITPDSWFAEAGSKQADIGSPGEGYGYQWWTQDDGVFNAYGIFGQTIRIDPERKLVIVILSAWPNATGREHSAARRAFIAEVVAAVDAAPQH</sequence>
<feature type="domain" description="Beta-lactamase-related" evidence="2">
    <location>
        <begin position="84"/>
        <end position="375"/>
    </location>
</feature>
<dbReference type="Proteomes" id="UP001501352">
    <property type="component" value="Unassembled WGS sequence"/>
</dbReference>
<dbReference type="RefSeq" id="WP_343793069.1">
    <property type="nucleotide sequence ID" value="NZ_BAAAGA010000005.1"/>
</dbReference>
<dbReference type="Pfam" id="PF00144">
    <property type="entry name" value="Beta-lactamase"/>
    <property type="match status" value="1"/>
</dbReference>
<accession>A0ABP3S222</accession>
<evidence type="ECO:0000259" key="2">
    <source>
        <dbReference type="Pfam" id="PF00144"/>
    </source>
</evidence>
<protein>
    <submittedName>
        <fullName evidence="3">Serine hydrolase</fullName>
    </submittedName>
</protein>
<evidence type="ECO:0000313" key="4">
    <source>
        <dbReference type="Proteomes" id="UP001501352"/>
    </source>
</evidence>
<evidence type="ECO:0000313" key="3">
    <source>
        <dbReference type="EMBL" id="GAA0623020.1"/>
    </source>
</evidence>
<gene>
    <name evidence="3" type="ORF">GCM10009422_18790</name>
</gene>
<organism evidence="3 4">
    <name type="scientific">Brevundimonas kwangchunensis</name>
    <dbReference type="NCBI Taxonomy" id="322163"/>
    <lineage>
        <taxon>Bacteria</taxon>
        <taxon>Pseudomonadati</taxon>
        <taxon>Pseudomonadota</taxon>
        <taxon>Alphaproteobacteria</taxon>
        <taxon>Caulobacterales</taxon>
        <taxon>Caulobacteraceae</taxon>
        <taxon>Brevundimonas</taxon>
    </lineage>
</organism>
<name>A0ABP3S222_9CAUL</name>
<keyword evidence="1" id="KW-0732">Signal</keyword>
<evidence type="ECO:0000256" key="1">
    <source>
        <dbReference type="SAM" id="SignalP"/>
    </source>
</evidence>
<reference evidence="4" key="1">
    <citation type="journal article" date="2019" name="Int. J. Syst. Evol. Microbiol.">
        <title>The Global Catalogue of Microorganisms (GCM) 10K type strain sequencing project: providing services to taxonomists for standard genome sequencing and annotation.</title>
        <authorList>
            <consortium name="The Broad Institute Genomics Platform"/>
            <consortium name="The Broad Institute Genome Sequencing Center for Infectious Disease"/>
            <person name="Wu L."/>
            <person name="Ma J."/>
        </authorList>
    </citation>
    <scope>NUCLEOTIDE SEQUENCE [LARGE SCALE GENOMIC DNA]</scope>
    <source>
        <strain evidence="4">JCM 12928</strain>
    </source>
</reference>
<dbReference type="Gene3D" id="3.40.710.10">
    <property type="entry name" value="DD-peptidase/beta-lactamase superfamily"/>
    <property type="match status" value="1"/>
</dbReference>
<keyword evidence="3" id="KW-0378">Hydrolase</keyword>
<feature type="signal peptide" evidence="1">
    <location>
        <begin position="1"/>
        <end position="24"/>
    </location>
</feature>
<dbReference type="PANTHER" id="PTHR43283">
    <property type="entry name" value="BETA-LACTAMASE-RELATED"/>
    <property type="match status" value="1"/>
</dbReference>
<feature type="chain" id="PRO_5046216981" evidence="1">
    <location>
        <begin position="25"/>
        <end position="390"/>
    </location>
</feature>
<proteinExistence type="predicted"/>
<dbReference type="SUPFAM" id="SSF56601">
    <property type="entry name" value="beta-lactamase/transpeptidase-like"/>
    <property type="match status" value="1"/>
</dbReference>
<dbReference type="InterPro" id="IPR050789">
    <property type="entry name" value="Diverse_Enzym_Activities"/>
</dbReference>
<dbReference type="InterPro" id="IPR001466">
    <property type="entry name" value="Beta-lactam-related"/>
</dbReference>
<keyword evidence="4" id="KW-1185">Reference proteome</keyword>
<dbReference type="EMBL" id="BAAAGA010000005">
    <property type="protein sequence ID" value="GAA0623020.1"/>
    <property type="molecule type" value="Genomic_DNA"/>
</dbReference>
<dbReference type="GO" id="GO:0016787">
    <property type="term" value="F:hydrolase activity"/>
    <property type="evidence" value="ECO:0007669"/>
    <property type="project" value="UniProtKB-KW"/>
</dbReference>